<dbReference type="AlphaFoldDB" id="A0A432D142"/>
<organism evidence="2 3">
    <name type="scientific">Vibrio aquaticus</name>
    <dbReference type="NCBI Taxonomy" id="2496559"/>
    <lineage>
        <taxon>Bacteria</taxon>
        <taxon>Pseudomonadati</taxon>
        <taxon>Pseudomonadota</taxon>
        <taxon>Gammaproteobacteria</taxon>
        <taxon>Vibrionales</taxon>
        <taxon>Vibrionaceae</taxon>
        <taxon>Vibrio</taxon>
    </lineage>
</organism>
<keyword evidence="3" id="KW-1185">Reference proteome</keyword>
<evidence type="ECO:0000313" key="2">
    <source>
        <dbReference type="EMBL" id="RTZ17617.1"/>
    </source>
</evidence>
<feature type="signal peptide" evidence="1">
    <location>
        <begin position="1"/>
        <end position="20"/>
    </location>
</feature>
<reference evidence="2 3" key="1">
    <citation type="submission" date="2018-12" db="EMBL/GenBank/DDBJ databases">
        <title>Vibrio sp. isolated from China Sea.</title>
        <authorList>
            <person name="Li Y."/>
        </authorList>
    </citation>
    <scope>NUCLEOTIDE SEQUENCE [LARGE SCALE GENOMIC DNA]</scope>
    <source>
        <strain evidence="2 3">BEI207</strain>
    </source>
</reference>
<dbReference type="Proteomes" id="UP000268973">
    <property type="component" value="Unassembled WGS sequence"/>
</dbReference>
<dbReference type="RefSeq" id="WP_126572369.1">
    <property type="nucleotide sequence ID" value="NZ_RXZH01000001.1"/>
</dbReference>
<evidence type="ECO:0000313" key="3">
    <source>
        <dbReference type="Proteomes" id="UP000268973"/>
    </source>
</evidence>
<protein>
    <submittedName>
        <fullName evidence="2">Uncharacterized protein</fullName>
    </submittedName>
</protein>
<accession>A0A432D142</accession>
<dbReference type="OrthoDB" id="5874347at2"/>
<evidence type="ECO:0000256" key="1">
    <source>
        <dbReference type="SAM" id="SignalP"/>
    </source>
</evidence>
<dbReference type="EMBL" id="RXZH01000001">
    <property type="protein sequence ID" value="RTZ17617.1"/>
    <property type="molecule type" value="Genomic_DNA"/>
</dbReference>
<proteinExistence type="predicted"/>
<gene>
    <name evidence="2" type="ORF">EJ063_02185</name>
</gene>
<sequence length="181" mass="19957">MKLSSSVLLFSSVFSAGALASVESQITDIVATWFDVEVKQVKSLAVRATFDCDFYTGTPTINTTDGSSSFGDHYFLHKDGQVEAIDIPSTNQPLPDITHCIKRDFIVSNTEEAEILLEALGDIFFAMGSSFNEVEPHVVKKETHWELINDKFFEDFSGFVVKTAPDGTVKSVSYSLQLKGQ</sequence>
<feature type="chain" id="PRO_5019523312" evidence="1">
    <location>
        <begin position="21"/>
        <end position="181"/>
    </location>
</feature>
<keyword evidence="1" id="KW-0732">Signal</keyword>
<name>A0A432D142_9VIBR</name>
<comment type="caution">
    <text evidence="2">The sequence shown here is derived from an EMBL/GenBank/DDBJ whole genome shotgun (WGS) entry which is preliminary data.</text>
</comment>